<dbReference type="PANTHER" id="PTHR21354">
    <property type="entry name" value="ZINC FINGER PROTEIN 511"/>
    <property type="match status" value="1"/>
</dbReference>
<dbReference type="HOGENOM" id="CLU_1455501_0_0_1"/>
<dbReference type="AlphaFoldDB" id="T1HTM8"/>
<evidence type="ECO:0000313" key="1">
    <source>
        <dbReference type="EnsemblMetazoa" id="RPRC007398-PA"/>
    </source>
</evidence>
<dbReference type="VEuPathDB" id="VectorBase:RPRC007398"/>
<dbReference type="EnsemblMetazoa" id="RPRC007398-RA">
    <property type="protein sequence ID" value="RPRC007398-PA"/>
    <property type="gene ID" value="RPRC007398"/>
</dbReference>
<dbReference type="OMA" id="KKPSYCC"/>
<dbReference type="PROSITE" id="PS00028">
    <property type="entry name" value="ZINC_FINGER_C2H2_1"/>
    <property type="match status" value="1"/>
</dbReference>
<dbReference type="EMBL" id="ACPB03018756">
    <property type="status" value="NOT_ANNOTATED_CDS"/>
    <property type="molecule type" value="Genomic_DNA"/>
</dbReference>
<dbReference type="InterPro" id="IPR013087">
    <property type="entry name" value="Znf_C2H2_type"/>
</dbReference>
<dbReference type="PANTHER" id="PTHR21354:SF0">
    <property type="entry name" value="ZINC FINGER PROTEIN 511"/>
    <property type="match status" value="1"/>
</dbReference>
<sequence>MADLLDKLTNYAAEVQHINDTFFDEGNRICRVYSRRGIVDEDEEDFCHQQYETFKCEIANCCQEFDTVLKYELHYNSCHRYSCSYCKKHLPSPHLLDLHVSETHDSFFKAAAERKPMYKCFVESCDAVSSNAQDRRSHCIEVHRFPHDFRYDTRRPLKKKGKMAEKNQMEI</sequence>
<evidence type="ECO:0000313" key="2">
    <source>
        <dbReference type="Proteomes" id="UP000015103"/>
    </source>
</evidence>
<dbReference type="SMART" id="SM00355">
    <property type="entry name" value="ZnF_C2H2"/>
    <property type="match status" value="3"/>
</dbReference>
<protein>
    <submittedName>
        <fullName evidence="1">C2H2-type domain-containing protein</fullName>
    </submittedName>
</protein>
<proteinExistence type="predicted"/>
<accession>T1HTM8</accession>
<organism evidence="1 2">
    <name type="scientific">Rhodnius prolixus</name>
    <name type="common">Triatomid bug</name>
    <dbReference type="NCBI Taxonomy" id="13249"/>
    <lineage>
        <taxon>Eukaryota</taxon>
        <taxon>Metazoa</taxon>
        <taxon>Ecdysozoa</taxon>
        <taxon>Arthropoda</taxon>
        <taxon>Hexapoda</taxon>
        <taxon>Insecta</taxon>
        <taxon>Pterygota</taxon>
        <taxon>Neoptera</taxon>
        <taxon>Paraneoptera</taxon>
        <taxon>Hemiptera</taxon>
        <taxon>Heteroptera</taxon>
        <taxon>Panheteroptera</taxon>
        <taxon>Cimicomorpha</taxon>
        <taxon>Reduviidae</taxon>
        <taxon>Triatominae</taxon>
        <taxon>Rhodnius</taxon>
    </lineage>
</organism>
<reference evidence="1" key="1">
    <citation type="submission" date="2015-05" db="UniProtKB">
        <authorList>
            <consortium name="EnsemblMetazoa"/>
        </authorList>
    </citation>
    <scope>IDENTIFICATION</scope>
</reference>
<dbReference type="InParanoid" id="T1HTM8"/>
<dbReference type="Proteomes" id="UP000015103">
    <property type="component" value="Unassembled WGS sequence"/>
</dbReference>
<name>T1HTM8_RHOPR</name>
<dbReference type="eggNOG" id="KOG4173">
    <property type="taxonomic scope" value="Eukaryota"/>
</dbReference>
<keyword evidence="2" id="KW-1185">Reference proteome</keyword>
<dbReference type="STRING" id="13249.T1HTM8"/>
<dbReference type="InterPro" id="IPR039258">
    <property type="entry name" value="ZNF511"/>
</dbReference>